<evidence type="ECO:0000259" key="9">
    <source>
        <dbReference type="Pfam" id="PF01266"/>
    </source>
</evidence>
<dbReference type="InterPro" id="IPR036188">
    <property type="entry name" value="FAD/NAD-bd_sf"/>
</dbReference>
<dbReference type="GO" id="GO:0046416">
    <property type="term" value="P:D-amino acid metabolic process"/>
    <property type="evidence" value="ECO:0007669"/>
    <property type="project" value="InterPro"/>
</dbReference>
<evidence type="ECO:0000256" key="8">
    <source>
        <dbReference type="ARBA" id="ARBA00049547"/>
    </source>
</evidence>
<dbReference type="InterPro" id="IPR006076">
    <property type="entry name" value="FAD-dep_OxRdtase"/>
</dbReference>
<dbReference type="InterPro" id="IPR023209">
    <property type="entry name" value="DAO"/>
</dbReference>
<comment type="cofactor">
    <cofactor evidence="1">
        <name>FAD</name>
        <dbReference type="ChEBI" id="CHEBI:57692"/>
    </cofactor>
</comment>
<keyword evidence="3" id="KW-0285">Flavoprotein</keyword>
<evidence type="ECO:0000256" key="2">
    <source>
        <dbReference type="ARBA" id="ARBA00006730"/>
    </source>
</evidence>
<reference evidence="10 11" key="1">
    <citation type="submission" date="2018-10" db="EMBL/GenBank/DDBJ databases">
        <title>Notoacmeibacter sp. M2BS9Y-3-1, whole genome shotgun sequence.</title>
        <authorList>
            <person name="Tuo L."/>
        </authorList>
    </citation>
    <scope>NUCLEOTIDE SEQUENCE [LARGE SCALE GENOMIC DNA]</scope>
    <source>
        <strain evidence="10 11">M2BS9Y-3-1</strain>
    </source>
</reference>
<dbReference type="GO" id="GO:0071949">
    <property type="term" value="F:FAD binding"/>
    <property type="evidence" value="ECO:0007669"/>
    <property type="project" value="InterPro"/>
</dbReference>
<keyword evidence="5" id="KW-0560">Oxidoreductase</keyword>
<dbReference type="RefSeq" id="WP_121645742.1">
    <property type="nucleotide sequence ID" value="NZ_RCWN01000001.1"/>
</dbReference>
<dbReference type="SUPFAM" id="SSF51905">
    <property type="entry name" value="FAD/NAD(P)-binding domain"/>
    <property type="match status" value="1"/>
</dbReference>
<accession>A0A3L7JEM8</accession>
<dbReference type="Gene3D" id="3.50.50.60">
    <property type="entry name" value="FAD/NAD(P)-binding domain"/>
    <property type="match status" value="1"/>
</dbReference>
<evidence type="ECO:0000256" key="3">
    <source>
        <dbReference type="ARBA" id="ARBA00022630"/>
    </source>
</evidence>
<keyword evidence="4" id="KW-0274">FAD</keyword>
<comment type="similarity">
    <text evidence="2">Belongs to the DAMOX/DASOX family.</text>
</comment>
<dbReference type="SUPFAM" id="SSF54373">
    <property type="entry name" value="FAD-linked reductases, C-terminal domain"/>
    <property type="match status" value="1"/>
</dbReference>
<name>A0A3L7JEM8_9HYPH</name>
<dbReference type="GO" id="GO:0003884">
    <property type="term" value="F:D-amino-acid oxidase activity"/>
    <property type="evidence" value="ECO:0007669"/>
    <property type="project" value="UniProtKB-EC"/>
</dbReference>
<evidence type="ECO:0000256" key="7">
    <source>
        <dbReference type="ARBA" id="ARBA00039751"/>
    </source>
</evidence>
<evidence type="ECO:0000256" key="5">
    <source>
        <dbReference type="ARBA" id="ARBA00023002"/>
    </source>
</evidence>
<evidence type="ECO:0000313" key="11">
    <source>
        <dbReference type="Proteomes" id="UP000281094"/>
    </source>
</evidence>
<dbReference type="AlphaFoldDB" id="A0A3L7JEM8"/>
<sequence length="334" mass="36673">MTILIAGAGAAGLVTALSLAEAGQAVRVIDRAENFGPETCTWYSGGMLAPWIEAATQEEIVRRRGMPAIDWWAEHASVTHRGSLLVTPDRDTGDLERFARRTEAFEWLDGEGVAELEPDLSGRFSKALFFPKEAHLDPRDAMASLVGRLEALGVAIEYGVDLADERQRHGGMIIDCRGMAAKPELADLRGVRGEMLVVRTNEVSLSRPVRLLHPRFPCYIVPRGDGHFMVGATQYESERRGNATVRGTVDLLNALYALHPAFAEAEIVETGADLRPAFPDNLPRVVRDGRTVHVNGMFRHGFLLSPAVAEDVVRVVEGDEAEFLHETDRQRATA</sequence>
<evidence type="ECO:0000256" key="4">
    <source>
        <dbReference type="ARBA" id="ARBA00022827"/>
    </source>
</evidence>
<dbReference type="EMBL" id="RCWN01000001">
    <property type="protein sequence ID" value="RLQ88775.1"/>
    <property type="molecule type" value="Genomic_DNA"/>
</dbReference>
<evidence type="ECO:0000256" key="1">
    <source>
        <dbReference type="ARBA" id="ARBA00001974"/>
    </source>
</evidence>
<dbReference type="Pfam" id="PF01266">
    <property type="entry name" value="DAO"/>
    <property type="match status" value="1"/>
</dbReference>
<dbReference type="PANTHER" id="PTHR11530">
    <property type="entry name" value="D-AMINO ACID OXIDASE"/>
    <property type="match status" value="1"/>
</dbReference>
<dbReference type="Proteomes" id="UP000281094">
    <property type="component" value="Unassembled WGS sequence"/>
</dbReference>
<organism evidence="10 11">
    <name type="scientific">Notoacmeibacter ruber</name>
    <dbReference type="NCBI Taxonomy" id="2670375"/>
    <lineage>
        <taxon>Bacteria</taxon>
        <taxon>Pseudomonadati</taxon>
        <taxon>Pseudomonadota</taxon>
        <taxon>Alphaproteobacteria</taxon>
        <taxon>Hyphomicrobiales</taxon>
        <taxon>Notoacmeibacteraceae</taxon>
        <taxon>Notoacmeibacter</taxon>
    </lineage>
</organism>
<dbReference type="PANTHER" id="PTHR11530:SF11">
    <property type="entry name" value="D-ASPARTATE OXIDASE"/>
    <property type="match status" value="1"/>
</dbReference>
<comment type="catalytic activity">
    <reaction evidence="8">
        <text>a D-alpha-amino acid + O2 + H2O = a 2-oxocarboxylate + H2O2 + NH4(+)</text>
        <dbReference type="Rhea" id="RHEA:21816"/>
        <dbReference type="ChEBI" id="CHEBI:15377"/>
        <dbReference type="ChEBI" id="CHEBI:15379"/>
        <dbReference type="ChEBI" id="CHEBI:16240"/>
        <dbReference type="ChEBI" id="CHEBI:28938"/>
        <dbReference type="ChEBI" id="CHEBI:35179"/>
        <dbReference type="ChEBI" id="CHEBI:59871"/>
        <dbReference type="EC" id="1.4.3.3"/>
    </reaction>
    <physiologicalReaction direction="left-to-right" evidence="8">
        <dbReference type="Rhea" id="RHEA:21817"/>
    </physiologicalReaction>
</comment>
<evidence type="ECO:0000313" key="10">
    <source>
        <dbReference type="EMBL" id="RLQ88775.1"/>
    </source>
</evidence>
<comment type="caution">
    <text evidence="10">The sequence shown here is derived from an EMBL/GenBank/DDBJ whole genome shotgun (WGS) entry which is preliminary data.</text>
</comment>
<protein>
    <recommendedName>
        <fullName evidence="7">D-amino-acid oxidase</fullName>
        <ecNumber evidence="6">1.4.3.3</ecNumber>
    </recommendedName>
</protein>
<feature type="domain" description="FAD dependent oxidoreductase" evidence="9">
    <location>
        <begin position="3"/>
        <end position="313"/>
    </location>
</feature>
<gene>
    <name evidence="10" type="ORF">D8780_11690</name>
</gene>
<dbReference type="EC" id="1.4.3.3" evidence="6"/>
<evidence type="ECO:0000256" key="6">
    <source>
        <dbReference type="ARBA" id="ARBA00039101"/>
    </source>
</evidence>
<proteinExistence type="inferred from homology"/>
<keyword evidence="11" id="KW-1185">Reference proteome</keyword>
<dbReference type="Gene3D" id="3.30.9.10">
    <property type="entry name" value="D-Amino Acid Oxidase, subunit A, domain 2"/>
    <property type="match status" value="1"/>
</dbReference>